<feature type="compositionally biased region" description="Pro residues" evidence="1">
    <location>
        <begin position="262"/>
        <end position="290"/>
    </location>
</feature>
<feature type="region of interest" description="Disordered" evidence="1">
    <location>
        <begin position="229"/>
        <end position="339"/>
    </location>
</feature>
<evidence type="ECO:0000313" key="3">
    <source>
        <dbReference type="Proteomes" id="UP001141327"/>
    </source>
</evidence>
<comment type="caution">
    <text evidence="2">The sequence shown here is derived from an EMBL/GenBank/DDBJ whole genome shotgun (WGS) entry which is preliminary data.</text>
</comment>
<protein>
    <recommendedName>
        <fullName evidence="4">PH domain-containing protein</fullName>
    </recommendedName>
</protein>
<feature type="compositionally biased region" description="Acidic residues" evidence="1">
    <location>
        <begin position="366"/>
        <end position="375"/>
    </location>
</feature>
<feature type="compositionally biased region" description="Low complexity" evidence="1">
    <location>
        <begin position="291"/>
        <end position="312"/>
    </location>
</feature>
<feature type="region of interest" description="Disordered" evidence="1">
    <location>
        <begin position="356"/>
        <end position="375"/>
    </location>
</feature>
<proteinExistence type="predicted"/>
<accession>A0ABQ8UL94</accession>
<feature type="compositionally biased region" description="Gly residues" evidence="1">
    <location>
        <begin position="356"/>
        <end position="365"/>
    </location>
</feature>
<organism evidence="2 3">
    <name type="scientific">Paratrimastix pyriformis</name>
    <dbReference type="NCBI Taxonomy" id="342808"/>
    <lineage>
        <taxon>Eukaryota</taxon>
        <taxon>Metamonada</taxon>
        <taxon>Preaxostyla</taxon>
        <taxon>Paratrimastigidae</taxon>
        <taxon>Paratrimastix</taxon>
    </lineage>
</organism>
<evidence type="ECO:0000313" key="2">
    <source>
        <dbReference type="EMBL" id="KAJ4459971.1"/>
    </source>
</evidence>
<evidence type="ECO:0000256" key="1">
    <source>
        <dbReference type="SAM" id="MobiDB-lite"/>
    </source>
</evidence>
<dbReference type="Proteomes" id="UP001141327">
    <property type="component" value="Unassembled WGS sequence"/>
</dbReference>
<gene>
    <name evidence="2" type="ORF">PAPYR_4048</name>
</gene>
<sequence>MKRAGVYFQNASDRTKFTKKALILTGTSLEYPLSATEGATLLLSPFTSVVVLNGASPAGPNLVEFQVHSSDDTILSIHSTQADALDWAQQITRATQNISTILLQGHTGTRTTDHDSLVGKVLLPMEPHPSSTTVAKIAHAALRHDGLILRSTSNTQMIPLVPPLRLVPLHYWRHGQPAEGDPLGEVLQGALAYCVVSGAASSPTCHVRLAFGSPADLQAWREALLRAPERAQGSVGSHKSRHERKPTATLNPRPSAVSSSPVPIPSPPPPSTPPPPPTAGSPTSSPPAPAATPTSPTSTALSGTTPTSTCTSNVLPPPPRNSPTGAGSPPAGPSGSIRIGGTVRALDGVVGLAAGASGGGGGGGAGEEEGDDDDDAPVKIVLVTPQPSPRPPRQNFLYFARQLFEELTLSKLKVAASHRCQVDPVRMRLYVAPPGLTKPSEVAARPLAGSPAASATGAAECRNGWLSDGVFAGRLVMQKWLAVGWCVRWALPDLGLLDCLICRYADNLSDNLSGMLMDGVFAGTACSADLQICETI</sequence>
<reference evidence="2" key="1">
    <citation type="journal article" date="2022" name="bioRxiv">
        <title>Genomics of Preaxostyla Flagellates Illuminates Evolutionary Transitions and the Path Towards Mitochondrial Loss.</title>
        <authorList>
            <person name="Novak L.V.F."/>
            <person name="Treitli S.C."/>
            <person name="Pyrih J."/>
            <person name="Halakuc P."/>
            <person name="Pipaliya S.V."/>
            <person name="Vacek V."/>
            <person name="Brzon O."/>
            <person name="Soukal P."/>
            <person name="Eme L."/>
            <person name="Dacks J.B."/>
            <person name="Karnkowska A."/>
            <person name="Elias M."/>
            <person name="Hampl V."/>
        </authorList>
    </citation>
    <scope>NUCLEOTIDE SEQUENCE</scope>
    <source>
        <strain evidence="2">RCP-MX</strain>
    </source>
</reference>
<dbReference type="EMBL" id="JAPMOS010000016">
    <property type="protein sequence ID" value="KAJ4459971.1"/>
    <property type="molecule type" value="Genomic_DNA"/>
</dbReference>
<evidence type="ECO:0008006" key="4">
    <source>
        <dbReference type="Google" id="ProtNLM"/>
    </source>
</evidence>
<keyword evidence="3" id="KW-1185">Reference proteome</keyword>
<feature type="compositionally biased region" description="Low complexity" evidence="1">
    <location>
        <begin position="322"/>
        <end position="336"/>
    </location>
</feature>
<name>A0ABQ8UL94_9EUKA</name>